<comment type="caution">
    <text evidence="10">The sequence shown here is derived from an EMBL/GenBank/DDBJ whole genome shotgun (WGS) entry which is preliminary data.</text>
</comment>
<dbReference type="SMART" id="SM00382">
    <property type="entry name" value="AAA"/>
    <property type="match status" value="1"/>
</dbReference>
<keyword evidence="4 10" id="KW-0067">ATP-binding</keyword>
<evidence type="ECO:0000256" key="6">
    <source>
        <dbReference type="ARBA" id="ARBA00023136"/>
    </source>
</evidence>
<evidence type="ECO:0000259" key="9">
    <source>
        <dbReference type="PROSITE" id="PS50929"/>
    </source>
</evidence>
<keyword evidence="2 7" id="KW-0812">Transmembrane</keyword>
<evidence type="ECO:0000256" key="5">
    <source>
        <dbReference type="ARBA" id="ARBA00022989"/>
    </source>
</evidence>
<dbReference type="InterPro" id="IPR003439">
    <property type="entry name" value="ABC_transporter-like_ATP-bd"/>
</dbReference>
<dbReference type="Proteomes" id="UP000612352">
    <property type="component" value="Unassembled WGS sequence"/>
</dbReference>
<feature type="domain" description="ABC transmembrane type-1" evidence="9">
    <location>
        <begin position="31"/>
        <end position="305"/>
    </location>
</feature>
<organism evidence="10 11">
    <name type="scientific">Brachybacterium halotolerans</name>
    <dbReference type="NCBI Taxonomy" id="2795215"/>
    <lineage>
        <taxon>Bacteria</taxon>
        <taxon>Bacillati</taxon>
        <taxon>Actinomycetota</taxon>
        <taxon>Actinomycetes</taxon>
        <taxon>Micrococcales</taxon>
        <taxon>Dermabacteraceae</taxon>
        <taxon>Brachybacterium</taxon>
    </lineage>
</organism>
<dbReference type="PANTHER" id="PTHR24221:SF654">
    <property type="entry name" value="ATP-BINDING CASSETTE SUB-FAMILY B MEMBER 6"/>
    <property type="match status" value="1"/>
</dbReference>
<dbReference type="SUPFAM" id="SSF52540">
    <property type="entry name" value="P-loop containing nucleoside triphosphate hydrolases"/>
    <property type="match status" value="1"/>
</dbReference>
<feature type="transmembrane region" description="Helical" evidence="7">
    <location>
        <begin position="245"/>
        <end position="264"/>
    </location>
</feature>
<dbReference type="Gene3D" id="1.20.1560.10">
    <property type="entry name" value="ABC transporter type 1, transmembrane domain"/>
    <property type="match status" value="1"/>
</dbReference>
<evidence type="ECO:0000256" key="2">
    <source>
        <dbReference type="ARBA" id="ARBA00022692"/>
    </source>
</evidence>
<dbReference type="Pfam" id="PF00005">
    <property type="entry name" value="ABC_tran"/>
    <property type="match status" value="1"/>
</dbReference>
<feature type="transmembrane region" description="Helical" evidence="7">
    <location>
        <begin position="270"/>
        <end position="289"/>
    </location>
</feature>
<keyword evidence="3" id="KW-0547">Nucleotide-binding</keyword>
<comment type="subcellular location">
    <subcellularLocation>
        <location evidence="1">Cell membrane</location>
        <topology evidence="1">Multi-pass membrane protein</topology>
    </subcellularLocation>
</comment>
<feature type="transmembrane region" description="Helical" evidence="7">
    <location>
        <begin position="58"/>
        <end position="78"/>
    </location>
</feature>
<dbReference type="InterPro" id="IPR011527">
    <property type="entry name" value="ABC1_TM_dom"/>
</dbReference>
<evidence type="ECO:0000256" key="1">
    <source>
        <dbReference type="ARBA" id="ARBA00004651"/>
    </source>
</evidence>
<feature type="domain" description="ABC transporter" evidence="8">
    <location>
        <begin position="341"/>
        <end position="587"/>
    </location>
</feature>
<dbReference type="RefSeq" id="WP_200501816.1">
    <property type="nucleotide sequence ID" value="NZ_JAEDAJ010000003.1"/>
</dbReference>
<evidence type="ECO:0000256" key="4">
    <source>
        <dbReference type="ARBA" id="ARBA00022840"/>
    </source>
</evidence>
<dbReference type="InterPro" id="IPR017871">
    <property type="entry name" value="ABC_transporter-like_CS"/>
</dbReference>
<dbReference type="GO" id="GO:0005524">
    <property type="term" value="F:ATP binding"/>
    <property type="evidence" value="ECO:0007669"/>
    <property type="project" value="UniProtKB-KW"/>
</dbReference>
<dbReference type="EMBL" id="JAEDAJ010000003">
    <property type="protein sequence ID" value="MBK0331154.1"/>
    <property type="molecule type" value="Genomic_DNA"/>
</dbReference>
<evidence type="ECO:0000256" key="7">
    <source>
        <dbReference type="SAM" id="Phobius"/>
    </source>
</evidence>
<name>A0ABS1B962_9MICO</name>
<protein>
    <submittedName>
        <fullName evidence="10">ABC transporter ATP-binding protein</fullName>
    </submittedName>
</protein>
<dbReference type="InterPro" id="IPR027417">
    <property type="entry name" value="P-loop_NTPase"/>
</dbReference>
<dbReference type="InterPro" id="IPR036640">
    <property type="entry name" value="ABC1_TM_sf"/>
</dbReference>
<dbReference type="Gene3D" id="3.40.50.300">
    <property type="entry name" value="P-loop containing nucleotide triphosphate hydrolases"/>
    <property type="match status" value="1"/>
</dbReference>
<dbReference type="PROSITE" id="PS50929">
    <property type="entry name" value="ABC_TM1F"/>
    <property type="match status" value="1"/>
</dbReference>
<evidence type="ECO:0000313" key="10">
    <source>
        <dbReference type="EMBL" id="MBK0331154.1"/>
    </source>
</evidence>
<proteinExistence type="predicted"/>
<dbReference type="InterPro" id="IPR039421">
    <property type="entry name" value="Type_1_exporter"/>
</dbReference>
<evidence type="ECO:0000313" key="11">
    <source>
        <dbReference type="Proteomes" id="UP000612352"/>
    </source>
</evidence>
<sequence>MRESIRPILFVLRESWKVSPRACVFAFLETFAKLLEGLTPLLYGIIVAAVVATDARTALLAGAAAAAVIGTNSLLSIWGTRYRVGLLQAMADRFEARTAQHLASLTTLSHLEDPETLDTVQALRDHGGAVGMGYNSLMNAVRSFIAPATALVVAIGADWRLALVAVAGIPQILITSPTTRIRKRAEEQSAEPSRRLSALMDLTSQRSGASEIRAFGARGFLLRRIGAAARDWTGPELAATRRVSALTLLASLAFYVPAIAVIAWMAHDALAGAVTLAAMTIAVMSLENLQNAARSISMGITTLQNSLRTVNRYLWLTDRVEEDARGHHGTAAPPARLEDGIRLRGVTFTRPGGRSPVIKDVDLDLPAGSTVALVGENGAGKSTLVDLLLGMHDLDAGRIEVDGAPLPQLDPVAWRGRCAGAFQDHARLEYTALESVGVGDLPRAEDPAAVRRAISDASAEDIMHALPRGLATPLGTSWEGGSGLSGGQWQRLAIARGMMRTAPLLRVLDEPTSTLDPATEDALFTRYAEAAGRTGTTGGVTLLVTHRFSTVAAADLVVVLDHGRVLEHGTHAELMARGGRYRELYELQARGYR</sequence>
<dbReference type="SUPFAM" id="SSF90123">
    <property type="entry name" value="ABC transporter transmembrane region"/>
    <property type="match status" value="1"/>
</dbReference>
<dbReference type="PROSITE" id="PS00211">
    <property type="entry name" value="ABC_TRANSPORTER_1"/>
    <property type="match status" value="1"/>
</dbReference>
<keyword evidence="5 7" id="KW-1133">Transmembrane helix</keyword>
<feature type="transmembrane region" description="Helical" evidence="7">
    <location>
        <begin position="34"/>
        <end position="52"/>
    </location>
</feature>
<dbReference type="PANTHER" id="PTHR24221">
    <property type="entry name" value="ATP-BINDING CASSETTE SUB-FAMILY B"/>
    <property type="match status" value="1"/>
</dbReference>
<dbReference type="InterPro" id="IPR003593">
    <property type="entry name" value="AAA+_ATPase"/>
</dbReference>
<evidence type="ECO:0000259" key="8">
    <source>
        <dbReference type="PROSITE" id="PS50893"/>
    </source>
</evidence>
<accession>A0ABS1B962</accession>
<dbReference type="PROSITE" id="PS50893">
    <property type="entry name" value="ABC_TRANSPORTER_2"/>
    <property type="match status" value="1"/>
</dbReference>
<gene>
    <name evidence="10" type="ORF">I8D64_07025</name>
</gene>
<keyword evidence="11" id="KW-1185">Reference proteome</keyword>
<evidence type="ECO:0000256" key="3">
    <source>
        <dbReference type="ARBA" id="ARBA00022741"/>
    </source>
</evidence>
<reference evidence="10 11" key="1">
    <citation type="submission" date="2020-12" db="EMBL/GenBank/DDBJ databases">
        <title>Brachybacterium sp. MASK1Z-5, whole genome shotgun sequence.</title>
        <authorList>
            <person name="Tuo L."/>
        </authorList>
    </citation>
    <scope>NUCLEOTIDE SEQUENCE [LARGE SCALE GENOMIC DNA]</scope>
    <source>
        <strain evidence="10 11">MASK1Z-5</strain>
    </source>
</reference>
<keyword evidence="6 7" id="KW-0472">Membrane</keyword>